<gene>
    <name evidence="1" type="primary">yyaC</name>
    <name evidence="1" type="ORF">EFD62_07685</name>
</gene>
<dbReference type="InterPro" id="IPR023430">
    <property type="entry name" value="Pept_HybD-like_dom_sf"/>
</dbReference>
<reference evidence="2" key="1">
    <citation type="submission" date="2018-11" db="EMBL/GenBank/DDBJ databases">
        <title>Genome sequencing of a novel mesophilic and cellulolytic organism within the genus Hungateiclostridium.</title>
        <authorList>
            <person name="Rettenmaier R."/>
            <person name="Liebl W."/>
            <person name="Zverlov V."/>
        </authorList>
    </citation>
    <scope>NUCLEOTIDE SEQUENCE [LARGE SCALE GENOMIC DNA]</scope>
    <source>
        <strain evidence="2">N2K1</strain>
    </source>
</reference>
<dbReference type="NCBIfam" id="TIGR02841">
    <property type="entry name" value="spore_YyaC"/>
    <property type="match status" value="1"/>
</dbReference>
<keyword evidence="1" id="KW-0645">Protease</keyword>
<sequence length="210" mass="23441">MLAKTICKQIRIDVNSEWAFKKFADALYMLIDSSLKNGYKSIVFVCIGTDRSTGDSLGPLVGYKINDISYENVYIHGSLDEPVHAKNLYMVMERVFERYDRPLVVAIDACLGKMDHVGFITVGEGSIKPGSGVNKDLAPVGDIYITGIVNFGGFMDYMILQNTRLSIVMKMADIISMGIRYVLWKLNCNPELSSMLCSAMRKTQPLLQSD</sequence>
<keyword evidence="2" id="KW-1185">Reference proteome</keyword>
<dbReference type="SUPFAM" id="SSF53163">
    <property type="entry name" value="HybD-like"/>
    <property type="match status" value="1"/>
</dbReference>
<dbReference type="Pfam" id="PF06866">
    <property type="entry name" value="DUF1256"/>
    <property type="match status" value="1"/>
</dbReference>
<organism evidence="1 2">
    <name type="scientific">Acetivibrio mesophilus</name>
    <dbReference type="NCBI Taxonomy" id="2487273"/>
    <lineage>
        <taxon>Bacteria</taxon>
        <taxon>Bacillati</taxon>
        <taxon>Bacillota</taxon>
        <taxon>Clostridia</taxon>
        <taxon>Eubacteriales</taxon>
        <taxon>Oscillospiraceae</taxon>
        <taxon>Acetivibrio</taxon>
    </lineage>
</organism>
<comment type="caution">
    <text evidence="1">The sequence shown here is derived from an EMBL/GenBank/DDBJ whole genome shotgun (WGS) entry which is preliminary data.</text>
</comment>
<dbReference type="Proteomes" id="UP000289166">
    <property type="component" value="Unassembled WGS sequence"/>
</dbReference>
<keyword evidence="1" id="KW-0378">Hydrolase</keyword>
<dbReference type="GO" id="GO:0006508">
    <property type="term" value="P:proteolysis"/>
    <property type="evidence" value="ECO:0007669"/>
    <property type="project" value="UniProtKB-KW"/>
</dbReference>
<name>A0A4Q0I605_9FIRM</name>
<evidence type="ECO:0000313" key="2">
    <source>
        <dbReference type="Proteomes" id="UP000289166"/>
    </source>
</evidence>
<protein>
    <submittedName>
        <fullName evidence="1">Spore protease YyaC</fullName>
    </submittedName>
</protein>
<proteinExistence type="predicted"/>
<accession>A0A4Q0I605</accession>
<dbReference type="EMBL" id="RLII01000007">
    <property type="protein sequence ID" value="RXE59245.1"/>
    <property type="molecule type" value="Genomic_DNA"/>
</dbReference>
<dbReference type="InterPro" id="IPR009665">
    <property type="entry name" value="YyaC"/>
</dbReference>
<dbReference type="RefSeq" id="WP_069195256.1">
    <property type="nucleotide sequence ID" value="NZ_RLII01000007.1"/>
</dbReference>
<evidence type="ECO:0000313" key="1">
    <source>
        <dbReference type="EMBL" id="RXE59245.1"/>
    </source>
</evidence>
<dbReference type="AlphaFoldDB" id="A0A4Q0I605"/>
<dbReference type="OrthoDB" id="9815953at2"/>
<dbReference type="GO" id="GO:0008233">
    <property type="term" value="F:peptidase activity"/>
    <property type="evidence" value="ECO:0007669"/>
    <property type="project" value="UniProtKB-KW"/>
</dbReference>